<dbReference type="InterPro" id="IPR014951">
    <property type="entry name" value="DUF1822"/>
</dbReference>
<accession>A0AA96WLG1</accession>
<organism evidence="1">
    <name type="scientific">Leptolyngbya sp. NK1-12</name>
    <dbReference type="NCBI Taxonomy" id="2547451"/>
    <lineage>
        <taxon>Bacteria</taxon>
        <taxon>Bacillati</taxon>
        <taxon>Cyanobacteriota</taxon>
        <taxon>Cyanophyceae</taxon>
        <taxon>Leptolyngbyales</taxon>
        <taxon>Leptolyngbyaceae</taxon>
        <taxon>Leptolyngbya group</taxon>
        <taxon>Leptolyngbya</taxon>
    </lineage>
</organism>
<reference evidence="1" key="1">
    <citation type="submission" date="2020-05" db="EMBL/GenBank/DDBJ databases">
        <authorList>
            <person name="Zhu T."/>
            <person name="Keshari N."/>
            <person name="Lu X."/>
        </authorList>
    </citation>
    <scope>NUCLEOTIDE SEQUENCE</scope>
    <source>
        <strain evidence="1">NK1-12</strain>
    </source>
</reference>
<sequence length="394" mass="45501">MTFTFADSTEWWLEIPPDVQADAWQQSQISGTPNRRWIAYLHQLCLNTFLPWLQSEIAPMAQLEFQVDLPALWELVNGIVIRLDRSTRMVLLPGETIDDAELEVPQEWVDIPSWTVEYYVAVQVKLGQKLERNWLRVWGYTTHHNLKTQGNYDLGQRMYYLDKQSLIQDMNSLWVSYDLCSESPAKVEIVPLSELPAAQAEQLMQRLGNPSITFPRLAVPFAMWGALLQQATWRSQLCQQRQAMAPILLRQWLENQLENIVAGWQSLETRFDSTSLAWNFRDTVEVGESEVTRIKQINWTTETDIPPVLLVVGLKAEADERLRVLVQIYSSQTSNFVPSNLILRLCSETGDVLQLVQAREQDIYIQLQFRCTSSTRFSLQISLNDDSFVEAFIV</sequence>
<evidence type="ECO:0000313" key="1">
    <source>
        <dbReference type="EMBL" id="WNZ27250.1"/>
    </source>
</evidence>
<protein>
    <submittedName>
        <fullName evidence="1">DUF1822 family protein</fullName>
    </submittedName>
</protein>
<dbReference type="Pfam" id="PF08852">
    <property type="entry name" value="DUF1822"/>
    <property type="match status" value="1"/>
</dbReference>
<name>A0AA96WLG1_9CYAN</name>
<dbReference type="AlphaFoldDB" id="A0AA96WLG1"/>
<gene>
    <name evidence="1" type="ORF">HJG54_30615</name>
</gene>
<dbReference type="EMBL" id="CP053587">
    <property type="protein sequence ID" value="WNZ27250.1"/>
    <property type="molecule type" value="Genomic_DNA"/>
</dbReference>
<dbReference type="RefSeq" id="WP_316436896.1">
    <property type="nucleotide sequence ID" value="NZ_CP053587.1"/>
</dbReference>
<proteinExistence type="predicted"/>